<comment type="caution">
    <text evidence="1">The sequence shown here is derived from an EMBL/GenBank/DDBJ whole genome shotgun (WGS) entry which is preliminary data.</text>
</comment>
<protein>
    <submittedName>
        <fullName evidence="1">Uncharacterized protein</fullName>
    </submittedName>
</protein>
<proteinExistence type="predicted"/>
<evidence type="ECO:0000313" key="2">
    <source>
        <dbReference type="Proteomes" id="UP000233256"/>
    </source>
</evidence>
<name>A0A2N1PI63_9BACT</name>
<accession>A0A2N1PI63</accession>
<sequence length="83" mass="9006">MVFLNRVQCNSQQLTGKENGMNICGVNSGINRLEMAASKIARNQGDMVSNMVQLPIAKTEVAANVRVIKAQSEMLGTLLDIRA</sequence>
<dbReference type="Proteomes" id="UP000233256">
    <property type="component" value="Unassembled WGS sequence"/>
</dbReference>
<dbReference type="AlphaFoldDB" id="A0A2N1PI63"/>
<evidence type="ECO:0000313" key="1">
    <source>
        <dbReference type="EMBL" id="PKK88038.1"/>
    </source>
</evidence>
<organism evidence="1 2">
    <name type="scientific">Candidatus Wallbacteria bacterium HGW-Wallbacteria-1</name>
    <dbReference type="NCBI Taxonomy" id="2013854"/>
    <lineage>
        <taxon>Bacteria</taxon>
        <taxon>Candidatus Walliibacteriota</taxon>
    </lineage>
</organism>
<reference evidence="1 2" key="1">
    <citation type="journal article" date="2017" name="ISME J.">
        <title>Potential for microbial H2 and metal transformations associated with novel bacteria and archaea in deep terrestrial subsurface sediments.</title>
        <authorList>
            <person name="Hernsdorf A.W."/>
            <person name="Amano Y."/>
            <person name="Miyakawa K."/>
            <person name="Ise K."/>
            <person name="Suzuki Y."/>
            <person name="Anantharaman K."/>
            <person name="Probst A."/>
            <person name="Burstein D."/>
            <person name="Thomas B.C."/>
            <person name="Banfield J.F."/>
        </authorList>
    </citation>
    <scope>NUCLEOTIDE SEQUENCE [LARGE SCALE GENOMIC DNA]</scope>
    <source>
        <strain evidence="1">HGW-Wallbacteria-1</strain>
    </source>
</reference>
<dbReference type="EMBL" id="PGXC01000072">
    <property type="protein sequence ID" value="PKK88038.1"/>
    <property type="molecule type" value="Genomic_DNA"/>
</dbReference>
<gene>
    <name evidence="1" type="ORF">CVV64_20520</name>
</gene>